<dbReference type="InterPro" id="IPR000788">
    <property type="entry name" value="RNR_lg_C"/>
</dbReference>
<evidence type="ECO:0000313" key="5">
    <source>
        <dbReference type="EMBL" id="CAK1600386.1"/>
    </source>
</evidence>
<proteinExistence type="inferred from homology"/>
<dbReference type="InterPro" id="IPR039718">
    <property type="entry name" value="Rrm1"/>
</dbReference>
<name>A0AAV1LY71_9NEOP</name>
<dbReference type="GO" id="GO:0004748">
    <property type="term" value="F:ribonucleoside-diphosphate reductase activity, thioredoxin disulfide as acceptor"/>
    <property type="evidence" value="ECO:0007669"/>
    <property type="project" value="TreeGrafter"/>
</dbReference>
<dbReference type="GO" id="GO:0005524">
    <property type="term" value="F:ATP binding"/>
    <property type="evidence" value="ECO:0007669"/>
    <property type="project" value="TreeGrafter"/>
</dbReference>
<dbReference type="Proteomes" id="UP001314205">
    <property type="component" value="Unassembled WGS sequence"/>
</dbReference>
<evidence type="ECO:0000313" key="4">
    <source>
        <dbReference type="EMBL" id="CAK1600381.1"/>
    </source>
</evidence>
<dbReference type="Gene3D" id="3.20.70.20">
    <property type="match status" value="1"/>
</dbReference>
<dbReference type="PANTHER" id="PTHR11573">
    <property type="entry name" value="RIBONUCLEOSIDE-DIPHOSPHATE REDUCTASE LARGE CHAIN"/>
    <property type="match status" value="1"/>
</dbReference>
<dbReference type="PROSITE" id="PS00089">
    <property type="entry name" value="RIBORED_LARGE"/>
    <property type="match status" value="1"/>
</dbReference>
<evidence type="ECO:0000313" key="6">
    <source>
        <dbReference type="Proteomes" id="UP001314205"/>
    </source>
</evidence>
<organism evidence="5 6">
    <name type="scientific">Parnassius mnemosyne</name>
    <name type="common">clouded apollo</name>
    <dbReference type="NCBI Taxonomy" id="213953"/>
    <lineage>
        <taxon>Eukaryota</taxon>
        <taxon>Metazoa</taxon>
        <taxon>Ecdysozoa</taxon>
        <taxon>Arthropoda</taxon>
        <taxon>Hexapoda</taxon>
        <taxon>Insecta</taxon>
        <taxon>Pterygota</taxon>
        <taxon>Neoptera</taxon>
        <taxon>Endopterygota</taxon>
        <taxon>Lepidoptera</taxon>
        <taxon>Glossata</taxon>
        <taxon>Ditrysia</taxon>
        <taxon>Papilionoidea</taxon>
        <taxon>Papilionidae</taxon>
        <taxon>Parnassiinae</taxon>
        <taxon>Parnassini</taxon>
        <taxon>Parnassius</taxon>
        <taxon>Driopa</taxon>
    </lineage>
</organism>
<dbReference type="PRINTS" id="PR01183">
    <property type="entry name" value="RIBORDTASEM1"/>
</dbReference>
<dbReference type="SUPFAM" id="SSF51998">
    <property type="entry name" value="PFL-like glycyl radical enzymes"/>
    <property type="match status" value="1"/>
</dbReference>
<dbReference type="EMBL" id="CAVLGL010000115">
    <property type="protein sequence ID" value="CAK1600381.1"/>
    <property type="molecule type" value="Genomic_DNA"/>
</dbReference>
<dbReference type="PANTHER" id="PTHR11573:SF6">
    <property type="entry name" value="RIBONUCLEOSIDE-DIPHOSPHATE REDUCTASE LARGE SUBUNIT"/>
    <property type="match status" value="1"/>
</dbReference>
<sequence length="687" mass="77867">MYRLTREISKINNQIVSTSRIDAQMIDYLKYPKLEPRFTAEQLTANWTTDAKSVFEKWYKLARKLIESLKEEELAHLDPHYGVLVFGLDFAASKYETPTVALVRMVCYMATVNTGFANMDEFALEHLLEKMLRGHIVPPTPMFLNAGNASRYSSSTASCFVLDGPTVSSDREKVMQTTGVLSWIAQMSQNGGAAGLNVSGCAGGRGPGGCLPTLAIYSAILENYPQTKYRKATCTVYLEPWHVDVEQFIDLHHPQSSWVRLTDRVFTAMWINDMFMEAIRDNKPWYLFDPADDSRIGRLTDLHGLEFRQLYETLVSEKLYAQTIDARMLMSKLGQSPITSGGPFVLFKDTVNATSCHSVIYGTIKSSNLCTEIMQYHGNRNVATCTLSSINVDRVFEHQLDYTLLRDAMRLAVELCTARVFIAPSFSDDLANHGIKSRAIGIGIQGYADMLHHYNIPYTQSGPILGKIFEHLYYYGLEMSCDLVEKYGKFENFERSYYAEGKLHFDFYNTPHVSTSDDLDWASLREKIKKTGLANSLLLAQMPTAHSATMWNSSEWFEPQSRPVERRKTAVGDCITVSKPLQKDPALCEQIMAKLLRGQDTGFQTGWDLPIMDVLRVWTCAIPFIDQSASLSWYYNGTVDDVIGGLFYCWRNKFKTALYYMRVTPHGENKLFCNTLLNNNQCLSCTN</sequence>
<gene>
    <name evidence="4" type="ORF">PARMNEM_LOCUS19151</name>
    <name evidence="5" type="ORF">PARMNEM_LOCUS19156</name>
</gene>
<accession>A0AAV1LY71</accession>
<dbReference type="InterPro" id="IPR013346">
    <property type="entry name" value="NrdE_NrdA_C"/>
</dbReference>
<keyword evidence="2" id="KW-0215">Deoxyribonucleotide synthesis</keyword>
<evidence type="ECO:0000259" key="3">
    <source>
        <dbReference type="PROSITE" id="PS00089"/>
    </source>
</evidence>
<dbReference type="AlphaFoldDB" id="A0AAV1LY71"/>
<evidence type="ECO:0000256" key="1">
    <source>
        <dbReference type="ARBA" id="ARBA00010406"/>
    </source>
</evidence>
<feature type="domain" description="Ribonucleotide reductase large subunit" evidence="3">
    <location>
        <begin position="521"/>
        <end position="543"/>
    </location>
</feature>
<comment type="caution">
    <text evidence="5">The sequence shown here is derived from an EMBL/GenBank/DDBJ whole genome shotgun (WGS) entry which is preliminary data.</text>
</comment>
<dbReference type="NCBIfam" id="TIGR02506">
    <property type="entry name" value="NrdE_NrdA"/>
    <property type="match status" value="1"/>
</dbReference>
<evidence type="ECO:0000256" key="2">
    <source>
        <dbReference type="ARBA" id="ARBA00023116"/>
    </source>
</evidence>
<reference evidence="5 6" key="1">
    <citation type="submission" date="2023-11" db="EMBL/GenBank/DDBJ databases">
        <authorList>
            <person name="Hedman E."/>
            <person name="Englund M."/>
            <person name="Stromberg M."/>
            <person name="Nyberg Akerstrom W."/>
            <person name="Nylinder S."/>
            <person name="Jareborg N."/>
            <person name="Kallberg Y."/>
            <person name="Kronander E."/>
        </authorList>
    </citation>
    <scope>NUCLEOTIDE SEQUENCE [LARGE SCALE GENOMIC DNA]</scope>
</reference>
<keyword evidence="6" id="KW-1185">Reference proteome</keyword>
<dbReference type="Pfam" id="PF02867">
    <property type="entry name" value="Ribonuc_red_lgC"/>
    <property type="match status" value="1"/>
</dbReference>
<dbReference type="EMBL" id="CAVLGL010000115">
    <property type="protein sequence ID" value="CAK1600386.1"/>
    <property type="molecule type" value="Genomic_DNA"/>
</dbReference>
<protein>
    <recommendedName>
        <fullName evidence="3">Ribonucleotide reductase large subunit domain-containing protein</fullName>
    </recommendedName>
</protein>
<comment type="similarity">
    <text evidence="1">Belongs to the ribonucleoside diphosphate reductase large chain family.</text>
</comment>
<dbReference type="GO" id="GO:0005971">
    <property type="term" value="C:ribonucleoside-diphosphate reductase complex"/>
    <property type="evidence" value="ECO:0007669"/>
    <property type="project" value="TreeGrafter"/>
</dbReference>
<dbReference type="GO" id="GO:0009263">
    <property type="term" value="P:deoxyribonucleotide biosynthetic process"/>
    <property type="evidence" value="ECO:0007669"/>
    <property type="project" value="UniProtKB-KW"/>
</dbReference>